<evidence type="ECO:0000313" key="1">
    <source>
        <dbReference type="EMBL" id="KAH7921784.1"/>
    </source>
</evidence>
<protein>
    <submittedName>
        <fullName evidence="1">Uncharacterized protein</fullName>
    </submittedName>
</protein>
<reference evidence="1" key="1">
    <citation type="journal article" date="2021" name="New Phytol.">
        <title>Evolutionary innovations through gain and loss of genes in the ectomycorrhizal Boletales.</title>
        <authorList>
            <person name="Wu G."/>
            <person name="Miyauchi S."/>
            <person name="Morin E."/>
            <person name="Kuo A."/>
            <person name="Drula E."/>
            <person name="Varga T."/>
            <person name="Kohler A."/>
            <person name="Feng B."/>
            <person name="Cao Y."/>
            <person name="Lipzen A."/>
            <person name="Daum C."/>
            <person name="Hundley H."/>
            <person name="Pangilinan J."/>
            <person name="Johnson J."/>
            <person name="Barry K."/>
            <person name="LaButti K."/>
            <person name="Ng V."/>
            <person name="Ahrendt S."/>
            <person name="Min B."/>
            <person name="Choi I.G."/>
            <person name="Park H."/>
            <person name="Plett J.M."/>
            <person name="Magnuson J."/>
            <person name="Spatafora J.W."/>
            <person name="Nagy L.G."/>
            <person name="Henrissat B."/>
            <person name="Grigoriev I.V."/>
            <person name="Yang Z.L."/>
            <person name="Xu J."/>
            <person name="Martin F.M."/>
        </authorList>
    </citation>
    <scope>NUCLEOTIDE SEQUENCE</scope>
    <source>
        <strain evidence="1">KUC20120723A-06</strain>
    </source>
</reference>
<dbReference type="EMBL" id="MU266511">
    <property type="protein sequence ID" value="KAH7921784.1"/>
    <property type="molecule type" value="Genomic_DNA"/>
</dbReference>
<gene>
    <name evidence="1" type="ORF">BV22DRAFT_702635</name>
</gene>
<organism evidence="1 2">
    <name type="scientific">Leucogyrophana mollusca</name>
    <dbReference type="NCBI Taxonomy" id="85980"/>
    <lineage>
        <taxon>Eukaryota</taxon>
        <taxon>Fungi</taxon>
        <taxon>Dikarya</taxon>
        <taxon>Basidiomycota</taxon>
        <taxon>Agaricomycotina</taxon>
        <taxon>Agaricomycetes</taxon>
        <taxon>Agaricomycetidae</taxon>
        <taxon>Boletales</taxon>
        <taxon>Boletales incertae sedis</taxon>
        <taxon>Leucogyrophana</taxon>
    </lineage>
</organism>
<keyword evidence="2" id="KW-1185">Reference proteome</keyword>
<name>A0ACB8B921_9AGAM</name>
<sequence>MPSDTVPPPIYCQESSYDPLVSDDTHSSTPQTLQILIIPAADAISFQNGYVGADGERPAIEGELHLKGAEPTQWKKVSITLRTVESAYQHEIELSSTEIVLFSLRSASDVMPSSFPFAIPLTSDTPQCIHTPHSSLTHSLTATLYPVDSALLPVTKSLTVHTRRYTSHTHTVGTSPETHALDHPARVEVEVPRTTFRVGEVIPVYITIPPPRREVVVDDGLRLRNVKAELVRIVKAKRRGSEDAEDESDEDLFSDAEEAADADMPVLDGPSSAVLSSTIEKPRHSSAQSPLFMGASYRTVVSRSGASCRFHSSKPIRLRFALHQSSPSTSPSDHPRTLPEGEYTYQDSDTQCISISQTTLLHSVTFRLNIHVSFVDTASRTERLFTVPIPVVIIPPPAPLPEVEEWVDAAYQKKHDRPPAKTVRHEDSEVSAPLYQEGEAGPSYSHHGAPPPFEDRDIPPPPFFVSEPSTSSGLPSFLESESEIFVAHDANEHMAPPPLPEPVILGEGVLFGFSSSLQFDGHSDDMHRSRTPPPSLEMATRDTNVTELADMGQPVRAMEALGLVLESSDVASPPPPPAMDDPSDPPPSIDSEFRSPADHPPHHSSTPPPHPSYSPASDQGTSQPPAAIISDHSSSHGHAPPPYLVPTGVGDQEHVTRPPPYTDLMPARH</sequence>
<dbReference type="Proteomes" id="UP000790709">
    <property type="component" value="Unassembled WGS sequence"/>
</dbReference>
<proteinExistence type="predicted"/>
<comment type="caution">
    <text evidence="1">The sequence shown here is derived from an EMBL/GenBank/DDBJ whole genome shotgun (WGS) entry which is preliminary data.</text>
</comment>
<evidence type="ECO:0000313" key="2">
    <source>
        <dbReference type="Proteomes" id="UP000790709"/>
    </source>
</evidence>
<accession>A0ACB8B921</accession>